<accession>A0A8X8X2S2</accession>
<keyword evidence="7" id="KW-1185">Reference proteome</keyword>
<evidence type="ECO:0000259" key="5">
    <source>
        <dbReference type="Pfam" id="PF14432"/>
    </source>
</evidence>
<reference evidence="6" key="1">
    <citation type="submission" date="2018-01" db="EMBL/GenBank/DDBJ databases">
        <authorList>
            <person name="Mao J.F."/>
        </authorList>
    </citation>
    <scope>NUCLEOTIDE SEQUENCE</scope>
    <source>
        <strain evidence="6">Huo1</strain>
        <tissue evidence="6">Leaf</tissue>
    </source>
</reference>
<feature type="repeat" description="PPR" evidence="3">
    <location>
        <begin position="337"/>
        <end position="371"/>
    </location>
</feature>
<dbReference type="InterPro" id="IPR032867">
    <property type="entry name" value="DYW_dom"/>
</dbReference>
<gene>
    <name evidence="6" type="ORF">SASPL_134241</name>
</gene>
<evidence type="ECO:0000313" key="7">
    <source>
        <dbReference type="Proteomes" id="UP000298416"/>
    </source>
</evidence>
<dbReference type="Pfam" id="PF13041">
    <property type="entry name" value="PPR_2"/>
    <property type="match status" value="1"/>
</dbReference>
<feature type="compositionally biased region" description="Polar residues" evidence="4">
    <location>
        <begin position="692"/>
        <end position="704"/>
    </location>
</feature>
<evidence type="ECO:0000256" key="3">
    <source>
        <dbReference type="PROSITE-ProRule" id="PRU00708"/>
    </source>
</evidence>
<dbReference type="GO" id="GO:0009451">
    <property type="term" value="P:RNA modification"/>
    <property type="evidence" value="ECO:0007669"/>
    <property type="project" value="InterPro"/>
</dbReference>
<dbReference type="EMBL" id="PNBA02000012">
    <property type="protein sequence ID" value="KAG6406635.1"/>
    <property type="molecule type" value="Genomic_DNA"/>
</dbReference>
<comment type="caution">
    <text evidence="6">The sequence shown here is derived from an EMBL/GenBank/DDBJ whole genome shotgun (WGS) entry which is preliminary data.</text>
</comment>
<feature type="region of interest" description="Disordered" evidence="4">
    <location>
        <begin position="742"/>
        <end position="806"/>
    </location>
</feature>
<feature type="repeat" description="PPR" evidence="3">
    <location>
        <begin position="65"/>
        <end position="99"/>
    </location>
</feature>
<feature type="repeat" description="PPR" evidence="3">
    <location>
        <begin position="166"/>
        <end position="200"/>
    </location>
</feature>
<comment type="similarity">
    <text evidence="1">Belongs to the PPR family. PCMP-H subfamily.</text>
</comment>
<feature type="region of interest" description="Disordered" evidence="4">
    <location>
        <begin position="682"/>
        <end position="704"/>
    </location>
</feature>
<dbReference type="InterPro" id="IPR011990">
    <property type="entry name" value="TPR-like_helical_dom_sf"/>
</dbReference>
<dbReference type="Pfam" id="PF01535">
    <property type="entry name" value="PPR"/>
    <property type="match status" value="6"/>
</dbReference>
<dbReference type="Gene3D" id="1.25.40.10">
    <property type="entry name" value="Tetratricopeptide repeat domain"/>
    <property type="match status" value="4"/>
</dbReference>
<feature type="compositionally biased region" description="Gly residues" evidence="4">
    <location>
        <begin position="776"/>
        <end position="806"/>
    </location>
</feature>
<protein>
    <recommendedName>
        <fullName evidence="5">DYW domain-containing protein</fullName>
    </recommendedName>
</protein>
<dbReference type="InterPro" id="IPR046848">
    <property type="entry name" value="E_motif"/>
</dbReference>
<dbReference type="PROSITE" id="PS51375">
    <property type="entry name" value="PPR"/>
    <property type="match status" value="4"/>
</dbReference>
<name>A0A8X8X2S2_SALSN</name>
<dbReference type="PANTHER" id="PTHR47926">
    <property type="entry name" value="PENTATRICOPEPTIDE REPEAT-CONTAINING PROTEIN"/>
    <property type="match status" value="1"/>
</dbReference>
<dbReference type="PANTHER" id="PTHR47926:SF446">
    <property type="entry name" value="PENTACOTRIPEPTIDE-REPEAT REGION OF PRORP DOMAIN-CONTAINING PROTEIN"/>
    <property type="match status" value="1"/>
</dbReference>
<dbReference type="FunFam" id="1.25.40.10:FF:000344">
    <property type="entry name" value="Pentatricopeptide repeat-containing protein"/>
    <property type="match status" value="1"/>
</dbReference>
<dbReference type="FunFam" id="1.25.40.10:FF:000450">
    <property type="entry name" value="Putative pentatricopeptide repeat-containing protein"/>
    <property type="match status" value="1"/>
</dbReference>
<organism evidence="6">
    <name type="scientific">Salvia splendens</name>
    <name type="common">Scarlet sage</name>
    <dbReference type="NCBI Taxonomy" id="180675"/>
    <lineage>
        <taxon>Eukaryota</taxon>
        <taxon>Viridiplantae</taxon>
        <taxon>Streptophyta</taxon>
        <taxon>Embryophyta</taxon>
        <taxon>Tracheophyta</taxon>
        <taxon>Spermatophyta</taxon>
        <taxon>Magnoliopsida</taxon>
        <taxon>eudicotyledons</taxon>
        <taxon>Gunneridae</taxon>
        <taxon>Pentapetalae</taxon>
        <taxon>asterids</taxon>
        <taxon>lamiids</taxon>
        <taxon>Lamiales</taxon>
        <taxon>Lamiaceae</taxon>
        <taxon>Nepetoideae</taxon>
        <taxon>Mentheae</taxon>
        <taxon>Salviinae</taxon>
        <taxon>Salvia</taxon>
        <taxon>Salvia subgen. Calosphace</taxon>
        <taxon>core Calosphace</taxon>
    </lineage>
</organism>
<feature type="domain" description="DYW" evidence="5">
    <location>
        <begin position="583"/>
        <end position="659"/>
    </location>
</feature>
<dbReference type="Proteomes" id="UP000298416">
    <property type="component" value="Unassembled WGS sequence"/>
</dbReference>
<dbReference type="InterPro" id="IPR046960">
    <property type="entry name" value="PPR_At4g14850-like_plant"/>
</dbReference>
<sequence>MATLEINAALFQSLKSFIQLKNVHARLFRFNLHQDRFILNMLLKSAFHFNRPDYAAALFSETQPNFHLYHTMIRGLVSRDHFDDAIKYFHVMYREGYWANNFIFAFVLKCCLKNMDIKLGMNVHSLIVKQGCEYDSQASTGLVGLYSKLERLVDARKVFDEMPEKNVVSWAAVMNGYVSFGRFKEAIDLFRESLEAGLKPDSYTLVRALSACSQLGDLVVGEWIHKNVVDSGMGLNVFVNTALVDMFVKCGNMEKARAIFDGMHERDVVTWGTMVQGYAAYGFPKEALEVFGMMLSENLGLDHYVIVGVLSACARLGALELGKRACSMMDWNVFMCNPVVGTALIDMYAKCGEMALAWEVFEGMKTKDLVVFNAIISGLAMTGHTKTAFSCFGLVQKCGWNGDGNTFLGLLCGCVHAGLVDDGHRFFNGMSDLYSLDPTIEHYGSMVDLLARAGLLNEAHDMILNMPMNANAIVWGALLAGCQMHKNTRLAEHVLQHLIKLEPWNSGNYVLLSNIYSANKKWDESESIRAVMQEQGIQKVRGCSWIEVDSIVHEFLVGDTSHAVSDGIYVKLSELARELRAAGFVPSTEYVLFDVEEEEKEQFLGCHSEKLALAFGLIATEENCVIRIVKNLRVCGDCHAFIKLVSKITGREIIVRDTNPKEETWVLKLGLMKSKGSMRCYRHGKDSRSETPKMQPQTQTVTTRSTARFWKASFKVDISQTHELSPIQSQQTVDQFICSSSRFQQRERPGRLGPGAPVGGDGGLDSSGDGAAAGTEAGGEASGAGVGAAGGGGDGTGGGGEAGGGTAGGGDAGGGVFTGGGGEATGVGGGVAADGGAVATGGGEATGGGDDTGGGVAAGGGVVVTGGGVAAGGGVVVTGGGVAVGGVGVGGAGVVGVGGAGEFVGDWPLTAAAAMQITAVNNSRLEAI</sequence>
<evidence type="ECO:0000256" key="4">
    <source>
        <dbReference type="SAM" id="MobiDB-lite"/>
    </source>
</evidence>
<feature type="compositionally biased region" description="Gly residues" evidence="4">
    <location>
        <begin position="752"/>
        <end position="765"/>
    </location>
</feature>
<dbReference type="GO" id="GO:0003723">
    <property type="term" value="F:RNA binding"/>
    <property type="evidence" value="ECO:0007669"/>
    <property type="project" value="InterPro"/>
</dbReference>
<evidence type="ECO:0000256" key="1">
    <source>
        <dbReference type="ARBA" id="ARBA00006643"/>
    </source>
</evidence>
<dbReference type="GO" id="GO:0008270">
    <property type="term" value="F:zinc ion binding"/>
    <property type="evidence" value="ECO:0007669"/>
    <property type="project" value="InterPro"/>
</dbReference>
<dbReference type="SUPFAM" id="SSF48452">
    <property type="entry name" value="TPR-like"/>
    <property type="match status" value="1"/>
</dbReference>
<evidence type="ECO:0000256" key="2">
    <source>
        <dbReference type="ARBA" id="ARBA00022737"/>
    </source>
</evidence>
<feature type="compositionally biased region" description="Low complexity" evidence="4">
    <location>
        <begin position="766"/>
        <end position="775"/>
    </location>
</feature>
<dbReference type="Pfam" id="PF14432">
    <property type="entry name" value="DYW_deaminase"/>
    <property type="match status" value="1"/>
</dbReference>
<dbReference type="InterPro" id="IPR002885">
    <property type="entry name" value="PPR_rpt"/>
</dbReference>
<keyword evidence="2" id="KW-0677">Repeat</keyword>
<evidence type="ECO:0000313" key="6">
    <source>
        <dbReference type="EMBL" id="KAG6406635.1"/>
    </source>
</evidence>
<dbReference type="FunFam" id="1.25.40.10:FF:000511">
    <property type="entry name" value="Pentatricopeptide repeat-containing protein"/>
    <property type="match status" value="1"/>
</dbReference>
<proteinExistence type="inferred from homology"/>
<dbReference type="AlphaFoldDB" id="A0A8X8X2S2"/>
<feature type="repeat" description="PPR" evidence="3">
    <location>
        <begin position="267"/>
        <end position="301"/>
    </location>
</feature>
<dbReference type="NCBIfam" id="TIGR00756">
    <property type="entry name" value="PPR"/>
    <property type="match status" value="5"/>
</dbReference>
<reference evidence="6" key="2">
    <citation type="submission" date="2020-08" db="EMBL/GenBank/DDBJ databases">
        <title>Plant Genome Project.</title>
        <authorList>
            <person name="Zhang R.-G."/>
        </authorList>
    </citation>
    <scope>NUCLEOTIDE SEQUENCE</scope>
    <source>
        <strain evidence="6">Huo1</strain>
        <tissue evidence="6">Leaf</tissue>
    </source>
</reference>
<dbReference type="Pfam" id="PF20431">
    <property type="entry name" value="E_motif"/>
    <property type="match status" value="1"/>
</dbReference>